<dbReference type="RefSeq" id="WP_166988362.1">
    <property type="nucleotide sequence ID" value="NZ_CP061169.1"/>
</dbReference>
<dbReference type="PANTHER" id="PTHR43190:SF3">
    <property type="entry name" value="N-ACETYL-D-GLUCOSAMINE KINASE"/>
    <property type="match status" value="1"/>
</dbReference>
<gene>
    <name evidence="2" type="ORF">HCR76_03770</name>
</gene>
<dbReference type="InterPro" id="IPR002731">
    <property type="entry name" value="ATPase_BadF"/>
</dbReference>
<keyword evidence="3" id="KW-1185">Reference proteome</keyword>
<organism evidence="2 3">
    <name type="scientific">Paramicrobacterium chengjingii</name>
    <dbReference type="NCBI Taxonomy" id="2769067"/>
    <lineage>
        <taxon>Bacteria</taxon>
        <taxon>Bacillati</taxon>
        <taxon>Actinomycetota</taxon>
        <taxon>Actinomycetes</taxon>
        <taxon>Micrococcales</taxon>
        <taxon>Microbacteriaceae</taxon>
        <taxon>Paramicrobacterium</taxon>
    </lineage>
</organism>
<evidence type="ECO:0000259" key="1">
    <source>
        <dbReference type="Pfam" id="PF01869"/>
    </source>
</evidence>
<dbReference type="InterPro" id="IPR052519">
    <property type="entry name" value="Euk-type_GlcNAc_Kinase"/>
</dbReference>
<evidence type="ECO:0000313" key="3">
    <source>
        <dbReference type="Proteomes" id="UP000662814"/>
    </source>
</evidence>
<protein>
    <recommendedName>
        <fullName evidence="1">ATPase BadF/BadG/BcrA/BcrD type domain-containing protein</fullName>
    </recommendedName>
</protein>
<dbReference type="Proteomes" id="UP000662814">
    <property type="component" value="Chromosome"/>
</dbReference>
<evidence type="ECO:0000313" key="2">
    <source>
        <dbReference type="EMBL" id="QPZ39197.1"/>
    </source>
</evidence>
<accession>A0ABX6YLI2</accession>
<dbReference type="EMBL" id="CP061169">
    <property type="protein sequence ID" value="QPZ39197.1"/>
    <property type="molecule type" value="Genomic_DNA"/>
</dbReference>
<reference evidence="2 3" key="1">
    <citation type="submission" date="2020-12" db="EMBL/GenBank/DDBJ databases">
        <title>Microbacterium sp. HY060.</title>
        <authorList>
            <person name="Zhou J."/>
        </authorList>
    </citation>
    <scope>NUCLEOTIDE SEQUENCE [LARGE SCALE GENOMIC DNA]</scope>
    <source>
        <strain evidence="2 3">HY60</strain>
    </source>
</reference>
<dbReference type="InterPro" id="IPR043129">
    <property type="entry name" value="ATPase_NBD"/>
</dbReference>
<dbReference type="SUPFAM" id="SSF53067">
    <property type="entry name" value="Actin-like ATPase domain"/>
    <property type="match status" value="2"/>
</dbReference>
<dbReference type="Gene3D" id="3.30.420.40">
    <property type="match status" value="2"/>
</dbReference>
<dbReference type="Pfam" id="PF01869">
    <property type="entry name" value="BcrAD_BadFG"/>
    <property type="match status" value="1"/>
</dbReference>
<proteinExistence type="predicted"/>
<dbReference type="PANTHER" id="PTHR43190">
    <property type="entry name" value="N-ACETYL-D-GLUCOSAMINE KINASE"/>
    <property type="match status" value="1"/>
</dbReference>
<sequence length="309" mass="31784">MVVGIDIGGTKTHIALRDAQGNLRERVIPSDSWRRGGLFGDSANANRLVAEIHMLTGGSDSGHVVVGAHGCDTPEQCERFADQLRSVYGQNVTVVNDAQLLVPAAGQSAGVAVIVGTGSIVVGASPTDTMIVAGGHGWLFGDPGSAPGVVREAVKKLLTRRDEGRKVDILGRRLIAHFGVSDITGLIYALSVVPKIDSWAAAAPVVFEAAADGSETAIAVIEEAAAGLAANVINVHQHGAIGNAIVCAGGVITNQPRLYSALRDQIADIWPDAAIELLSAAPVFGALALADAAESEEQSCASKQPNPLT</sequence>
<name>A0ABX6YLI2_9MICO</name>
<feature type="domain" description="ATPase BadF/BadG/BcrA/BcrD type" evidence="1">
    <location>
        <begin position="3"/>
        <end position="274"/>
    </location>
</feature>